<keyword evidence="4" id="KW-0547">Nucleotide-binding</keyword>
<evidence type="ECO:0000256" key="3">
    <source>
        <dbReference type="ARBA" id="ARBA00022692"/>
    </source>
</evidence>
<proteinExistence type="predicted"/>
<dbReference type="PROSITE" id="PS00211">
    <property type="entry name" value="ABC_TRANSPORTER_1"/>
    <property type="match status" value="1"/>
</dbReference>
<comment type="catalytic activity">
    <reaction evidence="10">
        <text>(glutathione)4[2Fe(III)-2S] cluster(in) + ATP + H2O = (glutathione)4[2Fe(III)-2S] cluster(out) + ADP + phosphate + H(+)</text>
        <dbReference type="Rhea" id="RHEA:67028"/>
        <dbReference type="ChEBI" id="CHEBI:15377"/>
        <dbReference type="ChEBI" id="CHEBI:15378"/>
        <dbReference type="ChEBI" id="CHEBI:30616"/>
        <dbReference type="ChEBI" id="CHEBI:43474"/>
        <dbReference type="ChEBI" id="CHEBI:167627"/>
        <dbReference type="ChEBI" id="CHEBI:456216"/>
    </reaction>
    <physiologicalReaction direction="left-to-right" evidence="10">
        <dbReference type="Rhea" id="RHEA:67029"/>
    </physiologicalReaction>
</comment>
<dbReference type="FunFam" id="3.40.50.300:FF:000186">
    <property type="entry name" value="ATP-binding cassette sub-family B member 7, mitochondrial"/>
    <property type="match status" value="1"/>
</dbReference>
<feature type="transmembrane region" description="Helical" evidence="11">
    <location>
        <begin position="362"/>
        <end position="382"/>
    </location>
</feature>
<feature type="transmembrane region" description="Helical" evidence="11">
    <location>
        <begin position="164"/>
        <end position="185"/>
    </location>
</feature>
<dbReference type="Pfam" id="PF00005">
    <property type="entry name" value="ABC_tran"/>
    <property type="match status" value="1"/>
</dbReference>
<dbReference type="SMART" id="SM00382">
    <property type="entry name" value="AAA"/>
    <property type="match status" value="1"/>
</dbReference>
<feature type="transmembrane region" description="Helical" evidence="11">
    <location>
        <begin position="246"/>
        <end position="273"/>
    </location>
</feature>
<evidence type="ECO:0000256" key="2">
    <source>
        <dbReference type="ARBA" id="ARBA00022448"/>
    </source>
</evidence>
<name>A0A6P8IL12_ACTTE</name>
<dbReference type="CDD" id="cd18582">
    <property type="entry name" value="ABC_6TM_ATM1_ABCB7"/>
    <property type="match status" value="1"/>
</dbReference>
<evidence type="ECO:0000259" key="13">
    <source>
        <dbReference type="PROSITE" id="PS50929"/>
    </source>
</evidence>
<keyword evidence="2" id="KW-0813">Transport</keyword>
<dbReference type="SUPFAM" id="SSF52540">
    <property type="entry name" value="P-loop containing nucleoside triphosphate hydrolases"/>
    <property type="match status" value="1"/>
</dbReference>
<evidence type="ECO:0000256" key="8">
    <source>
        <dbReference type="ARBA" id="ARBA00041016"/>
    </source>
</evidence>
<comment type="subcellular location">
    <subcellularLocation>
        <location evidence="1">Mitochondrion inner membrane</location>
        <topology evidence="1">Multi-pass membrane protein</topology>
    </subcellularLocation>
</comment>
<dbReference type="InParanoid" id="A0A6P8IL12"/>
<feature type="domain" description="ABC transmembrane type-1" evidence="13">
    <location>
        <begin position="129"/>
        <end position="422"/>
    </location>
</feature>
<organism evidence="14 15">
    <name type="scientific">Actinia tenebrosa</name>
    <name type="common">Australian red waratah sea anemone</name>
    <dbReference type="NCBI Taxonomy" id="6105"/>
    <lineage>
        <taxon>Eukaryota</taxon>
        <taxon>Metazoa</taxon>
        <taxon>Cnidaria</taxon>
        <taxon>Anthozoa</taxon>
        <taxon>Hexacorallia</taxon>
        <taxon>Actiniaria</taxon>
        <taxon>Actiniidae</taxon>
        <taxon>Actinia</taxon>
    </lineage>
</organism>
<evidence type="ECO:0000256" key="11">
    <source>
        <dbReference type="SAM" id="Phobius"/>
    </source>
</evidence>
<reference evidence="15" key="1">
    <citation type="submission" date="2025-08" db="UniProtKB">
        <authorList>
            <consortium name="RefSeq"/>
        </authorList>
    </citation>
    <scope>IDENTIFICATION</scope>
    <source>
        <tissue evidence="15">Tentacle</tissue>
    </source>
</reference>
<dbReference type="AlphaFoldDB" id="A0A6P8IL12"/>
<evidence type="ECO:0000313" key="15">
    <source>
        <dbReference type="RefSeq" id="XP_031567457.1"/>
    </source>
</evidence>
<dbReference type="OrthoDB" id="6500128at2759"/>
<feature type="transmembrane region" description="Helical" evidence="11">
    <location>
        <begin position="128"/>
        <end position="149"/>
    </location>
</feature>
<dbReference type="GO" id="GO:0140359">
    <property type="term" value="F:ABC-type transporter activity"/>
    <property type="evidence" value="ECO:0007669"/>
    <property type="project" value="InterPro"/>
</dbReference>
<accession>A0A6P8IL12</accession>
<keyword evidence="7 11" id="KW-0472">Membrane</keyword>
<evidence type="ECO:0000256" key="7">
    <source>
        <dbReference type="ARBA" id="ARBA00023136"/>
    </source>
</evidence>
<keyword evidence="6 11" id="KW-1133">Transmembrane helix</keyword>
<evidence type="ECO:0000256" key="10">
    <source>
        <dbReference type="ARBA" id="ARBA00048046"/>
    </source>
</evidence>
<dbReference type="FunFam" id="1.20.1560.10:FF:000004">
    <property type="entry name" value="ATP-binding cassette sub-family B member 7"/>
    <property type="match status" value="1"/>
</dbReference>
<protein>
    <recommendedName>
        <fullName evidence="8">Iron-sulfur clusters transporter ABCB7, mitochondrial</fullName>
    </recommendedName>
    <alternativeName>
        <fullName evidence="9">ATP-binding cassette sub-family B member 7, mitochondrial</fullName>
    </alternativeName>
</protein>
<dbReference type="InterPro" id="IPR003439">
    <property type="entry name" value="ABC_transporter-like_ATP-bd"/>
</dbReference>
<dbReference type="Pfam" id="PF00664">
    <property type="entry name" value="ABC_membrane"/>
    <property type="match status" value="1"/>
</dbReference>
<evidence type="ECO:0000256" key="9">
    <source>
        <dbReference type="ARBA" id="ARBA00042945"/>
    </source>
</evidence>
<dbReference type="InterPro" id="IPR039421">
    <property type="entry name" value="Type_1_exporter"/>
</dbReference>
<dbReference type="SUPFAM" id="SSF90123">
    <property type="entry name" value="ABC transporter transmembrane region"/>
    <property type="match status" value="1"/>
</dbReference>
<gene>
    <name evidence="15" type="primary">LOC116302315</name>
</gene>
<dbReference type="Gene3D" id="1.20.1560.10">
    <property type="entry name" value="ABC transporter type 1, transmembrane domain"/>
    <property type="match status" value="1"/>
</dbReference>
<dbReference type="GO" id="GO:0016887">
    <property type="term" value="F:ATP hydrolysis activity"/>
    <property type="evidence" value="ECO:0007669"/>
    <property type="project" value="InterPro"/>
</dbReference>
<dbReference type="PANTHER" id="PTHR24221">
    <property type="entry name" value="ATP-BINDING CASSETTE SUB-FAMILY B"/>
    <property type="match status" value="1"/>
</dbReference>
<dbReference type="InterPro" id="IPR003593">
    <property type="entry name" value="AAA+_ATPase"/>
</dbReference>
<dbReference type="PROSITE" id="PS50929">
    <property type="entry name" value="ABC_TM1F"/>
    <property type="match status" value="1"/>
</dbReference>
<evidence type="ECO:0000313" key="14">
    <source>
        <dbReference type="Proteomes" id="UP000515163"/>
    </source>
</evidence>
<evidence type="ECO:0000256" key="4">
    <source>
        <dbReference type="ARBA" id="ARBA00022741"/>
    </source>
</evidence>
<dbReference type="InterPro" id="IPR027417">
    <property type="entry name" value="P-loop_NTPase"/>
</dbReference>
<dbReference type="PANTHER" id="PTHR24221:SF402">
    <property type="entry name" value="IRON-SULFUR CLUSTERS TRANSPORTER ABCB7, MITOCHONDRIAL"/>
    <property type="match status" value="1"/>
</dbReference>
<dbReference type="RefSeq" id="XP_031567457.1">
    <property type="nucleotide sequence ID" value="XM_031711597.1"/>
</dbReference>
<dbReference type="PROSITE" id="PS50893">
    <property type="entry name" value="ABC_TRANSPORTER_2"/>
    <property type="match status" value="1"/>
</dbReference>
<feature type="transmembrane region" description="Helical" evidence="11">
    <location>
        <begin position="279"/>
        <end position="298"/>
    </location>
</feature>
<dbReference type="GO" id="GO:0005524">
    <property type="term" value="F:ATP binding"/>
    <property type="evidence" value="ECO:0007669"/>
    <property type="project" value="UniProtKB-KW"/>
</dbReference>
<dbReference type="Gene3D" id="3.40.50.300">
    <property type="entry name" value="P-loop containing nucleotide triphosphate hydrolases"/>
    <property type="match status" value="1"/>
</dbReference>
<feature type="domain" description="ABC transporter" evidence="12">
    <location>
        <begin position="460"/>
        <end position="694"/>
    </location>
</feature>
<dbReference type="GO" id="GO:0005743">
    <property type="term" value="C:mitochondrial inner membrane"/>
    <property type="evidence" value="ECO:0007669"/>
    <property type="project" value="UniProtKB-SubCell"/>
</dbReference>
<evidence type="ECO:0000256" key="6">
    <source>
        <dbReference type="ARBA" id="ARBA00022989"/>
    </source>
</evidence>
<dbReference type="InterPro" id="IPR036640">
    <property type="entry name" value="ABC1_TM_sf"/>
</dbReference>
<keyword evidence="14" id="KW-1185">Reference proteome</keyword>
<keyword evidence="3 11" id="KW-0812">Transmembrane</keyword>
<dbReference type="Proteomes" id="UP000515163">
    <property type="component" value="Unplaced"/>
</dbReference>
<dbReference type="KEGG" id="aten:116302315"/>
<evidence type="ECO:0000256" key="1">
    <source>
        <dbReference type="ARBA" id="ARBA00004448"/>
    </source>
</evidence>
<dbReference type="GeneID" id="116302315"/>
<dbReference type="InterPro" id="IPR011527">
    <property type="entry name" value="ABC1_TM_dom"/>
</dbReference>
<evidence type="ECO:0000256" key="5">
    <source>
        <dbReference type="ARBA" id="ARBA00022840"/>
    </source>
</evidence>
<dbReference type="GO" id="GO:0006879">
    <property type="term" value="P:intracellular iron ion homeostasis"/>
    <property type="evidence" value="ECO:0007669"/>
    <property type="project" value="TreeGrafter"/>
</dbReference>
<dbReference type="FunCoup" id="A0A6P8IL12">
    <property type="interactions" value="1435"/>
</dbReference>
<dbReference type="InterPro" id="IPR017871">
    <property type="entry name" value="ABC_transporter-like_CS"/>
</dbReference>
<sequence length="719" mass="79905">MAASRSCCGFLNINKSITFLYYGPNYRTAPWCKATYSSRASYFQRSCLIQTRTKSVSAKNLPKPKPAPKTKETRSGFLATVTRYFHGGGTGVTEDSVKKKISANSVVILKSMLKHVWPKDRRDLKIRVVAAVCLLVGAKVINVQVPFLFKYAIDYLNKFDPSTIATAGGFLATTSTAILLAYGLARMSSSLFNELRNAVFAKVAQGSIRTVARRTFLHLHNLDLTFHLNRQTGALSRAIDRGTRGINFVLSALVFNIVPTIFEVSLVSGILAYRCGPEFAAVVVGCLGVYTVFTLRVTQWRTQFRSEMNKADNESGAQAIDSLINYETVKYFNNEKFEADRYDKLLGKYEEASLKTTTSLAFLNWGQNFIFSASLSAIMLLASKQIMEGTMTVGDLVMVNGLLFQLSVPLNFLGSVYRDLRQALIDMEALFNLHNLKTSIKDKPNAYPLLLKAGDPNSNVIFDNVSFEYLSGKRILDKVSFEVPSGKKIALVGGSGSGKSTIVRLLFRFFDPIEGRILVSGKDIQDVSVESLRKIIGVVPQESVLFHNDVFYNINYGRIEATAEEVYQAASMAEIHDAILHMPKGYSTHVGERGLKLSGGEKQRIAIARAIIKDPPILIYDEATSSLDSITEMNILSALRRVTQGRTSIFIAHRLSTVIDADEILVLEDGKIREKGNHYSLITDPNTLYAHLWHKQHAAHTKVLEQLDENNYDSDTKVL</sequence>
<evidence type="ECO:0000259" key="12">
    <source>
        <dbReference type="PROSITE" id="PS50893"/>
    </source>
</evidence>
<keyword evidence="5" id="KW-0067">ATP-binding</keyword>